<dbReference type="AlphaFoldDB" id="A0A1R4GZN5"/>
<sequence>MRHKIKVFWQTVRQLSGDDAYERYLQHYAKYHQIHPECGCHPPLSKDAFFKQWQDEKWNGIKRCC</sequence>
<reference evidence="2" key="1">
    <citation type="submission" date="2017-02" db="EMBL/GenBank/DDBJ databases">
        <authorList>
            <person name="Daims H."/>
        </authorList>
    </citation>
    <scope>NUCLEOTIDE SEQUENCE [LARGE SCALE GENOMIC DNA]</scope>
</reference>
<evidence type="ECO:0000313" key="2">
    <source>
        <dbReference type="Proteomes" id="UP000195442"/>
    </source>
</evidence>
<dbReference type="Proteomes" id="UP000195442">
    <property type="component" value="Unassembled WGS sequence"/>
</dbReference>
<evidence type="ECO:0008006" key="3">
    <source>
        <dbReference type="Google" id="ProtNLM"/>
    </source>
</evidence>
<organism evidence="1 2">
    <name type="scientific">Crenothrix polyspora</name>
    <dbReference type="NCBI Taxonomy" id="360316"/>
    <lineage>
        <taxon>Bacteria</taxon>
        <taxon>Pseudomonadati</taxon>
        <taxon>Pseudomonadota</taxon>
        <taxon>Gammaproteobacteria</taxon>
        <taxon>Methylococcales</taxon>
        <taxon>Crenotrichaceae</taxon>
        <taxon>Crenothrix</taxon>
    </lineage>
</organism>
<dbReference type="EMBL" id="FUKJ01000021">
    <property type="protein sequence ID" value="SJM89463.1"/>
    <property type="molecule type" value="Genomic_DNA"/>
</dbReference>
<dbReference type="Pfam" id="PF04328">
    <property type="entry name" value="Sel_put"/>
    <property type="match status" value="1"/>
</dbReference>
<evidence type="ECO:0000313" key="1">
    <source>
        <dbReference type="EMBL" id="SJM89463.1"/>
    </source>
</evidence>
<proteinExistence type="predicted"/>
<keyword evidence="2" id="KW-1185">Reference proteome</keyword>
<protein>
    <recommendedName>
        <fullName evidence="3">YbdD/YjiX family protein</fullName>
    </recommendedName>
</protein>
<accession>A0A1R4GZN5</accession>
<dbReference type="InterPro" id="IPR007423">
    <property type="entry name" value="Sel_put"/>
</dbReference>
<name>A0A1R4GZN5_9GAMM</name>
<dbReference type="RefSeq" id="WP_179210100.1">
    <property type="nucleotide sequence ID" value="NZ_FUKJ01000021.1"/>
</dbReference>
<gene>
    <name evidence="1" type="ORF">CRENPOLYSF2_1170005</name>
</gene>